<sequence>MSLEPLITASLPVQIHAFAALAALVLGAAQLLRRKGGGAHRAMGYVWATLMLVIAISGLFIHEIHMIGPFSPIHILSLVILVTVPLGVIRARQGRIVAHRSTMLNIYWIALVGAGLFTMLPGRIMGQVLFGTH</sequence>
<dbReference type="EMBL" id="QKVK01000002">
    <property type="protein sequence ID" value="PZF77903.1"/>
    <property type="molecule type" value="Genomic_DNA"/>
</dbReference>
<dbReference type="AlphaFoldDB" id="A0A2W2CCH6"/>
<name>A0A2W2CCH6_9HYPH</name>
<protein>
    <recommendedName>
        <fullName evidence="4">DUF2306 domain-containing protein</fullName>
    </recommendedName>
</protein>
<keyword evidence="1" id="KW-0472">Membrane</keyword>
<dbReference type="InterPro" id="IPR018750">
    <property type="entry name" value="DUF2306_membrane"/>
</dbReference>
<evidence type="ECO:0000313" key="2">
    <source>
        <dbReference type="EMBL" id="PZF77903.1"/>
    </source>
</evidence>
<feature type="transmembrane region" description="Helical" evidence="1">
    <location>
        <begin position="13"/>
        <end position="32"/>
    </location>
</feature>
<keyword evidence="3" id="KW-1185">Reference proteome</keyword>
<dbReference type="RefSeq" id="WP_111196693.1">
    <property type="nucleotide sequence ID" value="NZ_QKVK01000002.1"/>
</dbReference>
<keyword evidence="1" id="KW-0812">Transmembrane</keyword>
<keyword evidence="1" id="KW-1133">Transmembrane helix</keyword>
<feature type="transmembrane region" description="Helical" evidence="1">
    <location>
        <begin position="103"/>
        <end position="124"/>
    </location>
</feature>
<proteinExistence type="predicted"/>
<reference evidence="3" key="1">
    <citation type="submission" date="2018-06" db="EMBL/GenBank/DDBJ databases">
        <title>Aestuariibacter litoralis strain KCTC 52945T.</title>
        <authorList>
            <person name="Li X."/>
            <person name="Salam N."/>
            <person name="Li J.-L."/>
            <person name="Chen Y.-M."/>
            <person name="Yang Z.-W."/>
            <person name="Zhang L.-Y."/>
            <person name="Han M.-X."/>
            <person name="Xiao M."/>
            <person name="Li W.-J."/>
        </authorList>
    </citation>
    <scope>NUCLEOTIDE SEQUENCE [LARGE SCALE GENOMIC DNA]</scope>
    <source>
        <strain evidence="3">KCTC 52945</strain>
    </source>
</reference>
<comment type="caution">
    <text evidence="2">The sequence shown here is derived from an EMBL/GenBank/DDBJ whole genome shotgun (WGS) entry which is preliminary data.</text>
</comment>
<dbReference type="Proteomes" id="UP000248795">
    <property type="component" value="Unassembled WGS sequence"/>
</dbReference>
<evidence type="ECO:0008006" key="4">
    <source>
        <dbReference type="Google" id="ProtNLM"/>
    </source>
</evidence>
<accession>A0A2W2CCH6</accession>
<feature type="transmembrane region" description="Helical" evidence="1">
    <location>
        <begin position="44"/>
        <end position="61"/>
    </location>
</feature>
<evidence type="ECO:0000256" key="1">
    <source>
        <dbReference type="SAM" id="Phobius"/>
    </source>
</evidence>
<gene>
    <name evidence="2" type="ORF">DK847_05605</name>
</gene>
<organism evidence="2 3">
    <name type="scientific">Aestuariivirga litoralis</name>
    <dbReference type="NCBI Taxonomy" id="2650924"/>
    <lineage>
        <taxon>Bacteria</taxon>
        <taxon>Pseudomonadati</taxon>
        <taxon>Pseudomonadota</taxon>
        <taxon>Alphaproteobacteria</taxon>
        <taxon>Hyphomicrobiales</taxon>
        <taxon>Aestuariivirgaceae</taxon>
        <taxon>Aestuariivirga</taxon>
    </lineage>
</organism>
<evidence type="ECO:0000313" key="3">
    <source>
        <dbReference type="Proteomes" id="UP000248795"/>
    </source>
</evidence>
<feature type="transmembrane region" description="Helical" evidence="1">
    <location>
        <begin position="73"/>
        <end position="91"/>
    </location>
</feature>
<dbReference type="Pfam" id="PF10067">
    <property type="entry name" value="DUF2306"/>
    <property type="match status" value="1"/>
</dbReference>